<evidence type="ECO:0000256" key="2">
    <source>
        <dbReference type="ARBA" id="ARBA00022722"/>
    </source>
</evidence>
<dbReference type="RefSeq" id="WP_395416668.1">
    <property type="nucleotide sequence ID" value="NZ_JBIPKE010000014.1"/>
</dbReference>
<comment type="caution">
    <text evidence="5">The sequence shown here is derived from an EMBL/GenBank/DDBJ whole genome shotgun (WGS) entry which is preliminary data.</text>
</comment>
<evidence type="ECO:0000256" key="1">
    <source>
        <dbReference type="ARBA" id="ARBA00022649"/>
    </source>
</evidence>
<dbReference type="NCBIfam" id="NF047751">
    <property type="entry name" value="HepT_toxin"/>
    <property type="match status" value="1"/>
</dbReference>
<keyword evidence="3" id="KW-0378">Hydrolase</keyword>
<dbReference type="Proteomes" id="UP001610063">
    <property type="component" value="Unassembled WGS sequence"/>
</dbReference>
<dbReference type="InterPro" id="IPR052379">
    <property type="entry name" value="Type_VII_TA_RNase"/>
</dbReference>
<evidence type="ECO:0000256" key="3">
    <source>
        <dbReference type="ARBA" id="ARBA00022801"/>
    </source>
</evidence>
<keyword evidence="6" id="KW-1185">Reference proteome</keyword>
<dbReference type="EMBL" id="JBIPKE010000014">
    <property type="protein sequence ID" value="MFH6983094.1"/>
    <property type="molecule type" value="Genomic_DNA"/>
</dbReference>
<name>A0ABW7N8P4_9BACT</name>
<proteinExistence type="inferred from homology"/>
<gene>
    <name evidence="5" type="ORF">ACHKAR_06570</name>
</gene>
<keyword evidence="1" id="KW-1277">Toxin-antitoxin system</keyword>
<dbReference type="Pfam" id="PF01934">
    <property type="entry name" value="HepT-like"/>
    <property type="match status" value="1"/>
</dbReference>
<protein>
    <submittedName>
        <fullName evidence="5">DUF86 domain-containing protein</fullName>
    </submittedName>
</protein>
<organism evidence="5 6">
    <name type="scientific">Marinoscillum luteum</name>
    <dbReference type="NCBI Taxonomy" id="861051"/>
    <lineage>
        <taxon>Bacteria</taxon>
        <taxon>Pseudomonadati</taxon>
        <taxon>Bacteroidota</taxon>
        <taxon>Cytophagia</taxon>
        <taxon>Cytophagales</taxon>
        <taxon>Reichenbachiellaceae</taxon>
        <taxon>Marinoscillum</taxon>
    </lineage>
</organism>
<dbReference type="PANTHER" id="PTHR33397">
    <property type="entry name" value="UPF0331 PROTEIN YUTE"/>
    <property type="match status" value="1"/>
</dbReference>
<dbReference type="PANTHER" id="PTHR33397:SF3">
    <property type="entry name" value="MRNA NUCLEASE HEPT"/>
    <property type="match status" value="1"/>
</dbReference>
<evidence type="ECO:0000313" key="6">
    <source>
        <dbReference type="Proteomes" id="UP001610063"/>
    </source>
</evidence>
<reference evidence="5 6" key="1">
    <citation type="journal article" date="2013" name="Int. J. Syst. Evol. Microbiol.">
        <title>Marinoscillum luteum sp. nov., isolated from marine sediment.</title>
        <authorList>
            <person name="Cha I.T."/>
            <person name="Park S.J."/>
            <person name="Kim S.J."/>
            <person name="Kim J.G."/>
            <person name="Jung M.Y."/>
            <person name="Shin K.S."/>
            <person name="Kwon K.K."/>
            <person name="Yang S.H."/>
            <person name="Seo Y.S."/>
            <person name="Rhee S.K."/>
        </authorList>
    </citation>
    <scope>NUCLEOTIDE SEQUENCE [LARGE SCALE GENOMIC DNA]</scope>
    <source>
        <strain evidence="5 6">KCTC 23939</strain>
    </source>
</reference>
<keyword evidence="2" id="KW-0540">Nuclease</keyword>
<dbReference type="InterPro" id="IPR008201">
    <property type="entry name" value="HepT-like"/>
</dbReference>
<sequence>MDDVIQAKVATIEKCLKRIQEEASHDWKNNFTHQDALLLNLERACQAAIDCALHIVRKKHLGLPKITREAFDLLNNAGIIDSTISENMKKMVGFRNLAVHDYATLNLDILEAILTRELTVFSSFCKTVINLSL</sequence>
<evidence type="ECO:0000313" key="5">
    <source>
        <dbReference type="EMBL" id="MFH6983094.1"/>
    </source>
</evidence>
<dbReference type="InterPro" id="IPR037038">
    <property type="entry name" value="HepT-like_sf"/>
</dbReference>
<evidence type="ECO:0000256" key="4">
    <source>
        <dbReference type="ARBA" id="ARBA00024207"/>
    </source>
</evidence>
<dbReference type="Gene3D" id="1.20.120.580">
    <property type="entry name" value="bsu32300-like"/>
    <property type="match status" value="1"/>
</dbReference>
<comment type="similarity">
    <text evidence="4">Belongs to the HepT RNase toxin family.</text>
</comment>
<accession>A0ABW7N8P4</accession>